<protein>
    <submittedName>
        <fullName evidence="2">IS110 family transposase</fullName>
    </submittedName>
</protein>
<feature type="domain" description="Transposase IS110-like N-terminal" evidence="1">
    <location>
        <begin position="8"/>
        <end position="97"/>
    </location>
</feature>
<dbReference type="GO" id="GO:0006313">
    <property type="term" value="P:DNA transposition"/>
    <property type="evidence" value="ECO:0007669"/>
    <property type="project" value="InterPro"/>
</dbReference>
<keyword evidence="3" id="KW-1185">Reference proteome</keyword>
<sequence length="97" mass="10688">MANIALFGLDIGKQTFHVVGHDAQGRPVFKRQFTRSSLIEFLACQPATRIVMEACCGAHWLARKLAGYGHTVQLIAPQYVRAFVAGNKNDFIDAQAI</sequence>
<dbReference type="AlphaFoldDB" id="A0A4T0UIK9"/>
<dbReference type="InterPro" id="IPR047650">
    <property type="entry name" value="Transpos_IS110"/>
</dbReference>
<dbReference type="Pfam" id="PF01548">
    <property type="entry name" value="DEDD_Tnp_IS110"/>
    <property type="match status" value="1"/>
</dbReference>
<reference evidence="2 3" key="1">
    <citation type="submission" date="2019-04" db="EMBL/GenBank/DDBJ databases">
        <title>Crenobacter sp. nov.</title>
        <authorList>
            <person name="Shi S."/>
        </authorList>
    </citation>
    <scope>NUCLEOTIDE SEQUENCE [LARGE SCALE GENOMIC DNA]</scope>
    <source>
        <strain evidence="2 3">GY 70310</strain>
    </source>
</reference>
<dbReference type="InterPro" id="IPR002525">
    <property type="entry name" value="Transp_IS110-like_N"/>
</dbReference>
<evidence type="ECO:0000313" key="3">
    <source>
        <dbReference type="Proteomes" id="UP000308891"/>
    </source>
</evidence>
<dbReference type="RefSeq" id="WP_136555947.1">
    <property type="nucleotide sequence ID" value="NZ_STGJ01000044.1"/>
</dbReference>
<dbReference type="EMBL" id="STGJ01000044">
    <property type="protein sequence ID" value="TIC78384.1"/>
    <property type="molecule type" value="Genomic_DNA"/>
</dbReference>
<dbReference type="GO" id="GO:0004803">
    <property type="term" value="F:transposase activity"/>
    <property type="evidence" value="ECO:0007669"/>
    <property type="project" value="InterPro"/>
</dbReference>
<accession>A0A4T0UIK9</accession>
<organism evidence="2 3">
    <name type="scientific">Crenobacter intestini</name>
    <dbReference type="NCBI Taxonomy" id="2563443"/>
    <lineage>
        <taxon>Bacteria</taxon>
        <taxon>Pseudomonadati</taxon>
        <taxon>Pseudomonadota</taxon>
        <taxon>Betaproteobacteria</taxon>
        <taxon>Neisseriales</taxon>
        <taxon>Neisseriaceae</taxon>
        <taxon>Crenobacter</taxon>
    </lineage>
</organism>
<comment type="caution">
    <text evidence="2">The sequence shown here is derived from an EMBL/GenBank/DDBJ whole genome shotgun (WGS) entry which is preliminary data.</text>
</comment>
<dbReference type="GO" id="GO:0003677">
    <property type="term" value="F:DNA binding"/>
    <property type="evidence" value="ECO:0007669"/>
    <property type="project" value="InterPro"/>
</dbReference>
<dbReference type="PANTHER" id="PTHR33055">
    <property type="entry name" value="TRANSPOSASE FOR INSERTION SEQUENCE ELEMENT IS1111A"/>
    <property type="match status" value="1"/>
</dbReference>
<dbReference type="OrthoDB" id="5289737at2"/>
<name>A0A4T0UIK9_9NEIS</name>
<evidence type="ECO:0000313" key="2">
    <source>
        <dbReference type="EMBL" id="TIC78384.1"/>
    </source>
</evidence>
<dbReference type="PANTHER" id="PTHR33055:SF3">
    <property type="entry name" value="PUTATIVE TRANSPOSASE FOR IS117-RELATED"/>
    <property type="match status" value="1"/>
</dbReference>
<gene>
    <name evidence="2" type="ORF">E5K04_16585</name>
</gene>
<feature type="non-terminal residue" evidence="2">
    <location>
        <position position="97"/>
    </location>
</feature>
<evidence type="ECO:0000259" key="1">
    <source>
        <dbReference type="Pfam" id="PF01548"/>
    </source>
</evidence>
<dbReference type="Proteomes" id="UP000308891">
    <property type="component" value="Unassembled WGS sequence"/>
</dbReference>
<proteinExistence type="predicted"/>